<evidence type="ECO:0000313" key="1">
    <source>
        <dbReference type="EMBL" id="KAA5538800.1"/>
    </source>
</evidence>
<protein>
    <submittedName>
        <fullName evidence="1">Uncharacterized protein</fullName>
    </submittedName>
</protein>
<evidence type="ECO:0000313" key="2">
    <source>
        <dbReference type="Proteomes" id="UP000324479"/>
    </source>
</evidence>
<keyword evidence="2" id="KW-1185">Reference proteome</keyword>
<dbReference type="EMBL" id="VWOX01000025">
    <property type="protein sequence ID" value="KAA5538800.1"/>
    <property type="molecule type" value="Genomic_DNA"/>
</dbReference>
<proteinExistence type="predicted"/>
<name>A0A5M6CWN6_9BACT</name>
<dbReference type="AlphaFoldDB" id="A0A5M6CWN6"/>
<organism evidence="1 2">
    <name type="scientific">Roseiconus nitratireducens</name>
    <dbReference type="NCBI Taxonomy" id="2605748"/>
    <lineage>
        <taxon>Bacteria</taxon>
        <taxon>Pseudomonadati</taxon>
        <taxon>Planctomycetota</taxon>
        <taxon>Planctomycetia</taxon>
        <taxon>Pirellulales</taxon>
        <taxon>Pirellulaceae</taxon>
        <taxon>Roseiconus</taxon>
    </lineage>
</organism>
<accession>A0A5M6CWN6</accession>
<dbReference type="RefSeq" id="WP_150079623.1">
    <property type="nucleotide sequence ID" value="NZ_VWOX01000025.1"/>
</dbReference>
<dbReference type="Proteomes" id="UP000324479">
    <property type="component" value="Unassembled WGS sequence"/>
</dbReference>
<sequence>MDHTSEHIPTQITHDQATALYRACQSVLEHRDCLCDSDFRNCSVCQCQSAVEAIHDSSIAIDSELHVTPEQFMEFFRSDDFHQQMSDDDCRELFAYALKGSSDFTTGFLNDILSDYCVENLIVVNTDTLDGQ</sequence>
<gene>
    <name evidence="1" type="ORF">FYK55_26290</name>
</gene>
<reference evidence="1 2" key="1">
    <citation type="submission" date="2019-08" db="EMBL/GenBank/DDBJ databases">
        <authorList>
            <person name="Dhanesh K."/>
            <person name="Kumar G."/>
            <person name="Sasikala C."/>
            <person name="Venkata Ramana C."/>
        </authorList>
    </citation>
    <scope>NUCLEOTIDE SEQUENCE [LARGE SCALE GENOMIC DNA]</scope>
    <source>
        <strain evidence="1 2">JC645</strain>
    </source>
</reference>
<comment type="caution">
    <text evidence="1">The sequence shown here is derived from an EMBL/GenBank/DDBJ whole genome shotgun (WGS) entry which is preliminary data.</text>
</comment>